<dbReference type="EMBL" id="CAJVPT010031958">
    <property type="protein sequence ID" value="CAG8699679.1"/>
    <property type="molecule type" value="Genomic_DNA"/>
</dbReference>
<protein>
    <submittedName>
        <fullName evidence="1">16609_t:CDS:1</fullName>
    </submittedName>
</protein>
<reference evidence="1" key="1">
    <citation type="submission" date="2021-06" db="EMBL/GenBank/DDBJ databases">
        <authorList>
            <person name="Kallberg Y."/>
            <person name="Tangrot J."/>
            <person name="Rosling A."/>
        </authorList>
    </citation>
    <scope>NUCLEOTIDE SEQUENCE</scope>
    <source>
        <strain evidence="1">CL356</strain>
    </source>
</reference>
<evidence type="ECO:0000313" key="2">
    <source>
        <dbReference type="Proteomes" id="UP000789525"/>
    </source>
</evidence>
<evidence type="ECO:0000313" key="1">
    <source>
        <dbReference type="EMBL" id="CAG8699679.1"/>
    </source>
</evidence>
<feature type="non-terminal residue" evidence="1">
    <location>
        <position position="1"/>
    </location>
</feature>
<accession>A0ACA9PCW9</accession>
<dbReference type="Proteomes" id="UP000789525">
    <property type="component" value="Unassembled WGS sequence"/>
</dbReference>
<sequence>HLHGHKFAIVHKSWNVASDDPELNPPVQEGLANPLWRDTFQVPPDGSVTIRFHTDNPGAWLFHCHIEWHLQAGLAFTFLEAPTMAQQFVHPPDFMYEQCRKVGTPYTGNAAGHNSTTDLSGLNVGPYPLKLGWTPKGIGAMFACVFSAVCGGLTIAWYAFMGQPVSA</sequence>
<proteinExistence type="predicted"/>
<name>A0ACA9PCW9_9GLOM</name>
<organism evidence="1 2">
    <name type="scientific">Acaulospora colombiana</name>
    <dbReference type="NCBI Taxonomy" id="27376"/>
    <lineage>
        <taxon>Eukaryota</taxon>
        <taxon>Fungi</taxon>
        <taxon>Fungi incertae sedis</taxon>
        <taxon>Mucoromycota</taxon>
        <taxon>Glomeromycotina</taxon>
        <taxon>Glomeromycetes</taxon>
        <taxon>Diversisporales</taxon>
        <taxon>Acaulosporaceae</taxon>
        <taxon>Acaulospora</taxon>
    </lineage>
</organism>
<comment type="caution">
    <text evidence="1">The sequence shown here is derived from an EMBL/GenBank/DDBJ whole genome shotgun (WGS) entry which is preliminary data.</text>
</comment>
<keyword evidence="2" id="KW-1185">Reference proteome</keyword>
<gene>
    <name evidence="1" type="ORF">ACOLOM_LOCUS10183</name>
</gene>